<dbReference type="SUPFAM" id="SSF57362">
    <property type="entry name" value="BPTI-like"/>
    <property type="match status" value="2"/>
</dbReference>
<dbReference type="Pfam" id="PF00014">
    <property type="entry name" value="Kunitz_BPTI"/>
    <property type="match status" value="2"/>
</dbReference>
<feature type="chain" id="PRO_5039638390" description="BPTI/Kunitz inhibitor domain-containing protein" evidence="4">
    <location>
        <begin position="16"/>
        <end position="129"/>
    </location>
</feature>
<reference evidence="6" key="2">
    <citation type="submission" date="2020-11" db="EMBL/GenBank/DDBJ databases">
        <authorList>
            <person name="McCartney M.A."/>
            <person name="Auch B."/>
            <person name="Kono T."/>
            <person name="Mallez S."/>
            <person name="Becker A."/>
            <person name="Gohl D.M."/>
            <person name="Silverstein K.A.T."/>
            <person name="Koren S."/>
            <person name="Bechman K.B."/>
            <person name="Herman A."/>
            <person name="Abrahante J.E."/>
            <person name="Garbe J."/>
        </authorList>
    </citation>
    <scope>NUCLEOTIDE SEQUENCE</scope>
    <source>
        <strain evidence="6">Duluth1</strain>
        <tissue evidence="6">Whole animal</tissue>
    </source>
</reference>
<feature type="domain" description="BPTI/Kunitz inhibitor" evidence="5">
    <location>
        <begin position="25"/>
        <end position="73"/>
    </location>
</feature>
<feature type="domain" description="BPTI/Kunitz inhibitor" evidence="5">
    <location>
        <begin position="76"/>
        <end position="124"/>
    </location>
</feature>
<evidence type="ECO:0000256" key="4">
    <source>
        <dbReference type="SAM" id="SignalP"/>
    </source>
</evidence>
<evidence type="ECO:0000256" key="1">
    <source>
        <dbReference type="ARBA" id="ARBA00022690"/>
    </source>
</evidence>
<keyword evidence="4" id="KW-0732">Signal</keyword>
<dbReference type="SMART" id="SM00131">
    <property type="entry name" value="KU"/>
    <property type="match status" value="2"/>
</dbReference>
<accession>A0A9D4CDJ0</accession>
<organism evidence="6 7">
    <name type="scientific">Dreissena polymorpha</name>
    <name type="common">Zebra mussel</name>
    <name type="synonym">Mytilus polymorpha</name>
    <dbReference type="NCBI Taxonomy" id="45954"/>
    <lineage>
        <taxon>Eukaryota</taxon>
        <taxon>Metazoa</taxon>
        <taxon>Spiralia</taxon>
        <taxon>Lophotrochozoa</taxon>
        <taxon>Mollusca</taxon>
        <taxon>Bivalvia</taxon>
        <taxon>Autobranchia</taxon>
        <taxon>Heteroconchia</taxon>
        <taxon>Euheterodonta</taxon>
        <taxon>Imparidentia</taxon>
        <taxon>Neoheterodontei</taxon>
        <taxon>Myida</taxon>
        <taxon>Dreissenoidea</taxon>
        <taxon>Dreissenidae</taxon>
        <taxon>Dreissena</taxon>
    </lineage>
</organism>
<sequence length="129" mass="14158">MAVTVAIVLLGVCLAANVMANLKVCSQKPYSGPCRALLIQWYHVNGTCNLFYYGCCEGNRNNFDTPEECEQKCIACNLPAVTGPCKGSFPRCYYDNGVCKKFVYGRCGGNGNSFKSRNACLLECTINRQ</sequence>
<proteinExistence type="predicted"/>
<gene>
    <name evidence="6" type="ORF">DPMN_064474</name>
</gene>
<name>A0A9D4CDJ0_DREPO</name>
<evidence type="ECO:0000259" key="5">
    <source>
        <dbReference type="PROSITE" id="PS50279"/>
    </source>
</evidence>
<dbReference type="Gene3D" id="4.10.410.10">
    <property type="entry name" value="Pancreatic trypsin inhibitor Kunitz domain"/>
    <property type="match status" value="2"/>
</dbReference>
<dbReference type="AlphaFoldDB" id="A0A9D4CDJ0"/>
<keyword evidence="3" id="KW-1015">Disulfide bond</keyword>
<dbReference type="PRINTS" id="PR00759">
    <property type="entry name" value="BASICPTASE"/>
</dbReference>
<dbReference type="CDD" id="cd00109">
    <property type="entry name" value="Kunitz-type"/>
    <property type="match status" value="2"/>
</dbReference>
<dbReference type="GO" id="GO:0005615">
    <property type="term" value="C:extracellular space"/>
    <property type="evidence" value="ECO:0007669"/>
    <property type="project" value="TreeGrafter"/>
</dbReference>
<dbReference type="Proteomes" id="UP000828390">
    <property type="component" value="Unassembled WGS sequence"/>
</dbReference>
<dbReference type="EMBL" id="JAIWYP010000013">
    <property type="protein sequence ID" value="KAH3721545.1"/>
    <property type="molecule type" value="Genomic_DNA"/>
</dbReference>
<dbReference type="InterPro" id="IPR036880">
    <property type="entry name" value="Kunitz_BPTI_sf"/>
</dbReference>
<comment type="caution">
    <text evidence="6">The sequence shown here is derived from an EMBL/GenBank/DDBJ whole genome shotgun (WGS) entry which is preliminary data.</text>
</comment>
<dbReference type="InterPro" id="IPR002223">
    <property type="entry name" value="Kunitz_BPTI"/>
</dbReference>
<dbReference type="PANTHER" id="PTHR10083">
    <property type="entry name" value="KUNITZ-TYPE PROTEASE INHIBITOR-RELATED"/>
    <property type="match status" value="1"/>
</dbReference>
<keyword evidence="1" id="KW-0646">Protease inhibitor</keyword>
<dbReference type="PROSITE" id="PS50279">
    <property type="entry name" value="BPTI_KUNITZ_2"/>
    <property type="match status" value="2"/>
</dbReference>
<feature type="signal peptide" evidence="4">
    <location>
        <begin position="1"/>
        <end position="15"/>
    </location>
</feature>
<keyword evidence="2" id="KW-0722">Serine protease inhibitor</keyword>
<dbReference type="GO" id="GO:0004867">
    <property type="term" value="F:serine-type endopeptidase inhibitor activity"/>
    <property type="evidence" value="ECO:0007669"/>
    <property type="project" value="UniProtKB-KW"/>
</dbReference>
<dbReference type="InterPro" id="IPR050098">
    <property type="entry name" value="TFPI/VKTCI-like"/>
</dbReference>
<evidence type="ECO:0000313" key="6">
    <source>
        <dbReference type="EMBL" id="KAH3721545.1"/>
    </source>
</evidence>
<keyword evidence="7" id="KW-1185">Reference proteome</keyword>
<evidence type="ECO:0000313" key="7">
    <source>
        <dbReference type="Proteomes" id="UP000828390"/>
    </source>
</evidence>
<evidence type="ECO:0000256" key="3">
    <source>
        <dbReference type="ARBA" id="ARBA00023157"/>
    </source>
</evidence>
<dbReference type="PANTHER" id="PTHR10083:SF328">
    <property type="entry name" value="TISSUE FACTOR PATHWAY INHIBITOR"/>
    <property type="match status" value="1"/>
</dbReference>
<protein>
    <recommendedName>
        <fullName evidence="5">BPTI/Kunitz inhibitor domain-containing protein</fullName>
    </recommendedName>
</protein>
<reference evidence="6" key="1">
    <citation type="journal article" date="2019" name="bioRxiv">
        <title>The Genome of the Zebra Mussel, Dreissena polymorpha: A Resource for Invasive Species Research.</title>
        <authorList>
            <person name="McCartney M.A."/>
            <person name="Auch B."/>
            <person name="Kono T."/>
            <person name="Mallez S."/>
            <person name="Zhang Y."/>
            <person name="Obille A."/>
            <person name="Becker A."/>
            <person name="Abrahante J.E."/>
            <person name="Garbe J."/>
            <person name="Badalamenti J.P."/>
            <person name="Herman A."/>
            <person name="Mangelson H."/>
            <person name="Liachko I."/>
            <person name="Sullivan S."/>
            <person name="Sone E.D."/>
            <person name="Koren S."/>
            <person name="Silverstein K.A.T."/>
            <person name="Beckman K.B."/>
            <person name="Gohl D.M."/>
        </authorList>
    </citation>
    <scope>NUCLEOTIDE SEQUENCE</scope>
    <source>
        <strain evidence="6">Duluth1</strain>
        <tissue evidence="6">Whole animal</tissue>
    </source>
</reference>
<evidence type="ECO:0000256" key="2">
    <source>
        <dbReference type="ARBA" id="ARBA00022900"/>
    </source>
</evidence>